<sequence>MLAKPINADAQRVLAIMDELKGRTTFLTLITQQVLDGLQGEGGGGAIEHIGQDFVKKFSEQIRLEDLYVMLNTNSDGTIVNTQLFCGRVRMKAAPGIITELRRLQDSSQRPVALLQLLRTLAGMQDVILKRITTTVEEERSRQDIVAHYLLRERAASDRKAKLESKLSHVDPND</sequence>
<keyword evidence="2" id="KW-1185">Reference proteome</keyword>
<name>A0A7J6N1K4_PERCH</name>
<dbReference type="OrthoDB" id="10265211at2759"/>
<evidence type="ECO:0000313" key="2">
    <source>
        <dbReference type="Proteomes" id="UP000591131"/>
    </source>
</evidence>
<accession>A0A7J6N1K4</accession>
<dbReference type="AlphaFoldDB" id="A0A7J6N1K4"/>
<proteinExistence type="predicted"/>
<dbReference type="Proteomes" id="UP000591131">
    <property type="component" value="Unassembled WGS sequence"/>
</dbReference>
<comment type="caution">
    <text evidence="1">The sequence shown here is derived from an EMBL/GenBank/DDBJ whole genome shotgun (WGS) entry which is preliminary data.</text>
</comment>
<dbReference type="EMBL" id="JAAPAO010000008">
    <property type="protein sequence ID" value="KAF4677789.1"/>
    <property type="molecule type" value="Genomic_DNA"/>
</dbReference>
<gene>
    <name evidence="1" type="ORF">FOL47_010383</name>
</gene>
<reference evidence="1 2" key="1">
    <citation type="submission" date="2020-04" db="EMBL/GenBank/DDBJ databases">
        <title>Perkinsus chesapeaki whole genome sequence.</title>
        <authorList>
            <person name="Bogema D.R."/>
        </authorList>
    </citation>
    <scope>NUCLEOTIDE SEQUENCE [LARGE SCALE GENOMIC DNA]</scope>
    <source>
        <strain evidence="1">ATCC PRA-425</strain>
    </source>
</reference>
<organism evidence="1 2">
    <name type="scientific">Perkinsus chesapeaki</name>
    <name type="common">Clam parasite</name>
    <name type="synonym">Perkinsus andrewsi</name>
    <dbReference type="NCBI Taxonomy" id="330153"/>
    <lineage>
        <taxon>Eukaryota</taxon>
        <taxon>Sar</taxon>
        <taxon>Alveolata</taxon>
        <taxon>Perkinsozoa</taxon>
        <taxon>Perkinsea</taxon>
        <taxon>Perkinsida</taxon>
        <taxon>Perkinsidae</taxon>
        <taxon>Perkinsus</taxon>
    </lineage>
</organism>
<evidence type="ECO:0000313" key="1">
    <source>
        <dbReference type="EMBL" id="KAF4677789.1"/>
    </source>
</evidence>
<protein>
    <submittedName>
        <fullName evidence="1">Uncharacterized protein</fullName>
    </submittedName>
</protein>